<comment type="caution">
    <text evidence="13">The sequence shown here is derived from an EMBL/GenBank/DDBJ whole genome shotgun (WGS) entry which is preliminary data.</text>
</comment>
<keyword evidence="2" id="KW-0723">Serine/threonine-protein kinase</keyword>
<gene>
    <name evidence="13" type="ORF">KP509_29G040800</name>
</gene>
<feature type="region of interest" description="Disordered" evidence="10">
    <location>
        <begin position="424"/>
        <end position="486"/>
    </location>
</feature>
<evidence type="ECO:0000256" key="5">
    <source>
        <dbReference type="ARBA" id="ARBA00022777"/>
    </source>
</evidence>
<feature type="region of interest" description="Disordered" evidence="10">
    <location>
        <begin position="1"/>
        <end position="24"/>
    </location>
</feature>
<accession>A0A8T2R8P6</accession>
<keyword evidence="14" id="KW-1185">Reference proteome</keyword>
<dbReference type="Gene3D" id="3.30.200.20">
    <property type="entry name" value="Phosphorylase Kinase, domain 1"/>
    <property type="match status" value="1"/>
</dbReference>
<keyword evidence="11" id="KW-1133">Transmembrane helix</keyword>
<keyword evidence="3" id="KW-0808">Transferase</keyword>
<dbReference type="Proteomes" id="UP000825935">
    <property type="component" value="Chromosome 29"/>
</dbReference>
<protein>
    <recommendedName>
        <fullName evidence="1">non-specific serine/threonine protein kinase</fullName>
        <ecNumber evidence="1">2.7.11.1</ecNumber>
    </recommendedName>
</protein>
<dbReference type="PROSITE" id="PS00107">
    <property type="entry name" value="PROTEIN_KINASE_ATP"/>
    <property type="match status" value="1"/>
</dbReference>
<dbReference type="OrthoDB" id="4062651at2759"/>
<dbReference type="SMART" id="SM00220">
    <property type="entry name" value="S_TKc"/>
    <property type="match status" value="1"/>
</dbReference>
<dbReference type="Gene3D" id="1.10.510.10">
    <property type="entry name" value="Transferase(Phosphotransferase) domain 1"/>
    <property type="match status" value="2"/>
</dbReference>
<keyword evidence="4 9" id="KW-0547">Nucleotide-binding</keyword>
<feature type="transmembrane region" description="Helical" evidence="11">
    <location>
        <begin position="30"/>
        <end position="52"/>
    </location>
</feature>
<dbReference type="PANTHER" id="PTHR46821">
    <property type="entry name" value="OS07G0586332 PROTEIN"/>
    <property type="match status" value="1"/>
</dbReference>
<evidence type="ECO:0000256" key="9">
    <source>
        <dbReference type="PROSITE-ProRule" id="PRU10141"/>
    </source>
</evidence>
<evidence type="ECO:0000256" key="2">
    <source>
        <dbReference type="ARBA" id="ARBA00022527"/>
    </source>
</evidence>
<feature type="compositionally biased region" description="Basic residues" evidence="10">
    <location>
        <begin position="1"/>
        <end position="11"/>
    </location>
</feature>
<comment type="catalytic activity">
    <reaction evidence="8">
        <text>L-seryl-[protein] + ATP = O-phospho-L-seryl-[protein] + ADP + H(+)</text>
        <dbReference type="Rhea" id="RHEA:17989"/>
        <dbReference type="Rhea" id="RHEA-COMP:9863"/>
        <dbReference type="Rhea" id="RHEA-COMP:11604"/>
        <dbReference type="ChEBI" id="CHEBI:15378"/>
        <dbReference type="ChEBI" id="CHEBI:29999"/>
        <dbReference type="ChEBI" id="CHEBI:30616"/>
        <dbReference type="ChEBI" id="CHEBI:83421"/>
        <dbReference type="ChEBI" id="CHEBI:456216"/>
        <dbReference type="EC" id="2.7.11.1"/>
    </reaction>
</comment>
<dbReference type="InterPro" id="IPR017441">
    <property type="entry name" value="Protein_kinase_ATP_BS"/>
</dbReference>
<evidence type="ECO:0000313" key="13">
    <source>
        <dbReference type="EMBL" id="KAH7291893.1"/>
    </source>
</evidence>
<evidence type="ECO:0000313" key="14">
    <source>
        <dbReference type="Proteomes" id="UP000825935"/>
    </source>
</evidence>
<name>A0A8T2R8P6_CERRI</name>
<dbReference type="OMA" id="ELSICTR"/>
<proteinExistence type="predicted"/>
<evidence type="ECO:0000256" key="8">
    <source>
        <dbReference type="ARBA" id="ARBA00048679"/>
    </source>
</evidence>
<evidence type="ECO:0000256" key="3">
    <source>
        <dbReference type="ARBA" id="ARBA00022679"/>
    </source>
</evidence>
<dbReference type="SUPFAM" id="SSF56112">
    <property type="entry name" value="Protein kinase-like (PK-like)"/>
    <property type="match status" value="1"/>
</dbReference>
<dbReference type="InterPro" id="IPR011009">
    <property type="entry name" value="Kinase-like_dom_sf"/>
</dbReference>
<evidence type="ECO:0000256" key="4">
    <source>
        <dbReference type="ARBA" id="ARBA00022741"/>
    </source>
</evidence>
<evidence type="ECO:0000256" key="11">
    <source>
        <dbReference type="SAM" id="Phobius"/>
    </source>
</evidence>
<keyword evidence="5" id="KW-0418">Kinase</keyword>
<feature type="binding site" evidence="9">
    <location>
        <position position="122"/>
    </location>
    <ligand>
        <name>ATP</name>
        <dbReference type="ChEBI" id="CHEBI:30616"/>
    </ligand>
</feature>
<comment type="catalytic activity">
    <reaction evidence="7">
        <text>L-threonyl-[protein] + ATP = O-phospho-L-threonyl-[protein] + ADP + H(+)</text>
        <dbReference type="Rhea" id="RHEA:46608"/>
        <dbReference type="Rhea" id="RHEA-COMP:11060"/>
        <dbReference type="Rhea" id="RHEA-COMP:11605"/>
        <dbReference type="ChEBI" id="CHEBI:15378"/>
        <dbReference type="ChEBI" id="CHEBI:30013"/>
        <dbReference type="ChEBI" id="CHEBI:30616"/>
        <dbReference type="ChEBI" id="CHEBI:61977"/>
        <dbReference type="ChEBI" id="CHEBI:456216"/>
        <dbReference type="EC" id="2.7.11.1"/>
    </reaction>
</comment>
<evidence type="ECO:0000256" key="1">
    <source>
        <dbReference type="ARBA" id="ARBA00012513"/>
    </source>
</evidence>
<dbReference type="InterPro" id="IPR044576">
    <property type="entry name" value="At4g25390-like"/>
</dbReference>
<feature type="region of interest" description="Disordered" evidence="10">
    <location>
        <begin position="338"/>
        <end position="364"/>
    </location>
</feature>
<feature type="compositionally biased region" description="Basic and acidic residues" evidence="10">
    <location>
        <begin position="440"/>
        <end position="459"/>
    </location>
</feature>
<feature type="compositionally biased region" description="Polar residues" evidence="10">
    <location>
        <begin position="355"/>
        <end position="364"/>
    </location>
</feature>
<keyword evidence="11" id="KW-0472">Membrane</keyword>
<dbReference type="GO" id="GO:0004674">
    <property type="term" value="F:protein serine/threonine kinase activity"/>
    <property type="evidence" value="ECO:0007669"/>
    <property type="project" value="UniProtKB-KW"/>
</dbReference>
<dbReference type="PROSITE" id="PS50011">
    <property type="entry name" value="PROTEIN_KINASE_DOM"/>
    <property type="match status" value="1"/>
</dbReference>
<dbReference type="InterPro" id="IPR008271">
    <property type="entry name" value="Ser/Thr_kinase_AS"/>
</dbReference>
<dbReference type="Pfam" id="PF00069">
    <property type="entry name" value="Pkinase"/>
    <property type="match status" value="1"/>
</dbReference>
<organism evidence="13 14">
    <name type="scientific">Ceratopteris richardii</name>
    <name type="common">Triangle waterfern</name>
    <dbReference type="NCBI Taxonomy" id="49495"/>
    <lineage>
        <taxon>Eukaryota</taxon>
        <taxon>Viridiplantae</taxon>
        <taxon>Streptophyta</taxon>
        <taxon>Embryophyta</taxon>
        <taxon>Tracheophyta</taxon>
        <taxon>Polypodiopsida</taxon>
        <taxon>Polypodiidae</taxon>
        <taxon>Polypodiales</taxon>
        <taxon>Pteridineae</taxon>
        <taxon>Pteridaceae</taxon>
        <taxon>Parkerioideae</taxon>
        <taxon>Ceratopteris</taxon>
    </lineage>
</organism>
<feature type="compositionally biased region" description="Basic and acidic residues" evidence="10">
    <location>
        <begin position="466"/>
        <end position="486"/>
    </location>
</feature>
<evidence type="ECO:0000259" key="12">
    <source>
        <dbReference type="PROSITE" id="PS50011"/>
    </source>
</evidence>
<dbReference type="InterPro" id="IPR000719">
    <property type="entry name" value="Prot_kinase_dom"/>
</dbReference>
<dbReference type="AlphaFoldDB" id="A0A8T2R8P6"/>
<feature type="domain" description="Protein kinase" evidence="12">
    <location>
        <begin position="93"/>
        <end position="706"/>
    </location>
</feature>
<dbReference type="FunFam" id="1.10.510.10:FF:001023">
    <property type="entry name" value="Os07g0541700 protein"/>
    <property type="match status" value="1"/>
</dbReference>
<evidence type="ECO:0000256" key="10">
    <source>
        <dbReference type="SAM" id="MobiDB-lite"/>
    </source>
</evidence>
<evidence type="ECO:0000256" key="7">
    <source>
        <dbReference type="ARBA" id="ARBA00047899"/>
    </source>
</evidence>
<dbReference type="EMBL" id="CM035434">
    <property type="protein sequence ID" value="KAH7291893.1"/>
    <property type="molecule type" value="Genomic_DNA"/>
</dbReference>
<evidence type="ECO:0000256" key="6">
    <source>
        <dbReference type="ARBA" id="ARBA00022840"/>
    </source>
</evidence>
<sequence>MPSQNHYRRSLLHSTSRNDQHRKTHYRKSLVISVTVVATTLVILLLLVLWYLRSRKFSRNRDIQSRPSEDRQANPRKLQKFTYKELRKATNRFDESQKLGKGGYGVVYRGFLRNGEEVAVKKLVLSSIQGEREFQNELSICTRLESRYVVKLLGFATHGDKTRLLVYECMQNRSLQEALLEKHTSVHLDWDRRFNIILDIARALAYLHLECHPPVVHGDVKPSNVLLDGDFHAYLADFGLARMKIGDQRLDQAPERSKSDVIELEVGTPESTEIVKSKSFGVVLEEKRRGKLLDDRVLGSFGDHSLPSSYLGSPHSGIRFSSEMRMDGDVTASNLVIPFNHHPDQSPRGKCSPNLDDSQTSMQNEDLTSTLAESASMDQPVASLPTQQVVQKVSNKDNWWWKQENSGELKVRDYVMEWMRSELSTDESHNVVTSSQQNEHLQKEEGRKEAALKRKERQEQRKRRVKAVEEEQKREVDEANNKEKAKARVGRKGREWWKDEYFAELSKKGARNQAQNKALNNKGAGGSLQASTDHIRSRDMTGTNFSRVRGDSMGDMAAIDDLSTTTTSMRGTVCYVAPEFGGIGLLSEASDIYSFGVLLLVIISGRRPIEIMTTATKSAGAASSIGSSPTARRFERANLITWARSLACSGNIFDLVDDRLCGSYPRDQVQLCILLALLCIRRLPSARPSIASVVKILQGEAPLPPLPVEFSPSPPSRLSVHHSPRAAASVLSSNEDIL</sequence>
<dbReference type="GO" id="GO:0005524">
    <property type="term" value="F:ATP binding"/>
    <property type="evidence" value="ECO:0007669"/>
    <property type="project" value="UniProtKB-UniRule"/>
</dbReference>
<feature type="region of interest" description="Disordered" evidence="10">
    <location>
        <begin position="508"/>
        <end position="532"/>
    </location>
</feature>
<keyword evidence="6 9" id="KW-0067">ATP-binding</keyword>
<dbReference type="EC" id="2.7.11.1" evidence="1"/>
<reference evidence="13" key="1">
    <citation type="submission" date="2021-08" db="EMBL/GenBank/DDBJ databases">
        <title>WGS assembly of Ceratopteris richardii.</title>
        <authorList>
            <person name="Marchant D.B."/>
            <person name="Chen G."/>
            <person name="Jenkins J."/>
            <person name="Shu S."/>
            <person name="Leebens-Mack J."/>
            <person name="Grimwood J."/>
            <person name="Schmutz J."/>
            <person name="Soltis P."/>
            <person name="Soltis D."/>
            <person name="Chen Z.-H."/>
        </authorList>
    </citation>
    <scope>NUCLEOTIDE SEQUENCE</scope>
    <source>
        <strain evidence="13">Whitten #5841</strain>
        <tissue evidence="13">Leaf</tissue>
    </source>
</reference>
<keyword evidence="11" id="KW-0812">Transmembrane</keyword>
<feature type="compositionally biased region" description="Polar residues" evidence="10">
    <location>
        <begin position="430"/>
        <end position="439"/>
    </location>
</feature>
<dbReference type="PROSITE" id="PS00108">
    <property type="entry name" value="PROTEIN_KINASE_ST"/>
    <property type="match status" value="1"/>
</dbReference>
<dbReference type="PANTHER" id="PTHR46821:SF4">
    <property type="entry name" value="OS08G0275200 PROTEIN"/>
    <property type="match status" value="1"/>
</dbReference>